<comment type="pathway">
    <text evidence="3 14">Protein modification; protein ubiquitination.</text>
</comment>
<keyword evidence="18" id="KW-1185">Reference proteome</keyword>
<dbReference type="SUPFAM" id="SSF57850">
    <property type="entry name" value="RING/U-box"/>
    <property type="match status" value="1"/>
</dbReference>
<evidence type="ECO:0000256" key="12">
    <source>
        <dbReference type="ARBA" id="ARBA00023242"/>
    </source>
</evidence>
<evidence type="ECO:0000259" key="16">
    <source>
        <dbReference type="PROSITE" id="PS50089"/>
    </source>
</evidence>
<dbReference type="GO" id="GO:0033503">
    <property type="term" value="C:HULC complex"/>
    <property type="evidence" value="ECO:0007669"/>
    <property type="project" value="TreeGrafter"/>
</dbReference>
<evidence type="ECO:0000256" key="8">
    <source>
        <dbReference type="ARBA" id="ARBA00022786"/>
    </source>
</evidence>
<keyword evidence="11 14" id="KW-0175">Coiled coil</keyword>
<dbReference type="GO" id="GO:0008270">
    <property type="term" value="F:zinc ion binding"/>
    <property type="evidence" value="ECO:0007669"/>
    <property type="project" value="UniProtKB-KW"/>
</dbReference>
<dbReference type="SMART" id="SM00184">
    <property type="entry name" value="RING"/>
    <property type="match status" value="1"/>
</dbReference>
<gene>
    <name evidence="17" type="ORF">CCAM_LOCUS11306</name>
</gene>
<evidence type="ECO:0000256" key="14">
    <source>
        <dbReference type="RuleBase" id="RU365038"/>
    </source>
</evidence>
<feature type="coiled-coil region" evidence="15">
    <location>
        <begin position="551"/>
        <end position="620"/>
    </location>
</feature>
<dbReference type="EC" id="2.3.2.27" evidence="14"/>
<comment type="similarity">
    <text evidence="4 14">Belongs to the BRE1 family.</text>
</comment>
<dbReference type="OrthoDB" id="10266039at2759"/>
<dbReference type="EMBL" id="OOIL02000791">
    <property type="protein sequence ID" value="VFQ69530.1"/>
    <property type="molecule type" value="Genomic_DNA"/>
</dbReference>
<protein>
    <recommendedName>
        <fullName evidence="14">E3 ubiquitin protein ligase</fullName>
        <ecNumber evidence="14">2.3.2.27</ecNumber>
    </recommendedName>
</protein>
<evidence type="ECO:0000256" key="7">
    <source>
        <dbReference type="ARBA" id="ARBA00022771"/>
    </source>
</evidence>
<evidence type="ECO:0000313" key="18">
    <source>
        <dbReference type="Proteomes" id="UP000595140"/>
    </source>
</evidence>
<keyword evidence="6 14" id="KW-0479">Metal-binding</keyword>
<name>A0A484KW17_9ASTE</name>
<dbReference type="GO" id="GO:0006325">
    <property type="term" value="P:chromatin organization"/>
    <property type="evidence" value="ECO:0007669"/>
    <property type="project" value="UniProtKB-KW"/>
</dbReference>
<dbReference type="UniPathway" id="UPA00143"/>
<feature type="coiled-coil region" evidence="15">
    <location>
        <begin position="373"/>
        <end position="407"/>
    </location>
</feature>
<evidence type="ECO:0000256" key="10">
    <source>
        <dbReference type="ARBA" id="ARBA00022853"/>
    </source>
</evidence>
<evidence type="ECO:0000256" key="2">
    <source>
        <dbReference type="ARBA" id="ARBA00004123"/>
    </source>
</evidence>
<keyword evidence="12 14" id="KW-0539">Nucleus</keyword>
<evidence type="ECO:0000256" key="9">
    <source>
        <dbReference type="ARBA" id="ARBA00022833"/>
    </source>
</evidence>
<evidence type="ECO:0000256" key="15">
    <source>
        <dbReference type="SAM" id="Coils"/>
    </source>
</evidence>
<evidence type="ECO:0000256" key="1">
    <source>
        <dbReference type="ARBA" id="ARBA00000900"/>
    </source>
</evidence>
<proteinExistence type="inferred from homology"/>
<dbReference type="Gene3D" id="3.30.40.10">
    <property type="entry name" value="Zinc/RING finger domain, C3HC4 (zinc finger)"/>
    <property type="match status" value="1"/>
</dbReference>
<comment type="catalytic activity">
    <reaction evidence="1 14">
        <text>S-ubiquitinyl-[E2 ubiquitin-conjugating enzyme]-L-cysteine + [acceptor protein]-L-lysine = [E2 ubiquitin-conjugating enzyme]-L-cysteine + N(6)-ubiquitinyl-[acceptor protein]-L-lysine.</text>
        <dbReference type="EC" id="2.3.2.27"/>
    </reaction>
</comment>
<feature type="coiled-coil region" evidence="15">
    <location>
        <begin position="206"/>
        <end position="308"/>
    </location>
</feature>
<feature type="coiled-coil region" evidence="15">
    <location>
        <begin position="452"/>
        <end position="479"/>
    </location>
</feature>
<keyword evidence="7 13" id="KW-0863">Zinc-finger</keyword>
<dbReference type="PANTHER" id="PTHR23163">
    <property type="entry name" value="RING FINGER PROTEIN-RELATED"/>
    <property type="match status" value="1"/>
</dbReference>
<dbReference type="GO" id="GO:0016567">
    <property type="term" value="P:protein ubiquitination"/>
    <property type="evidence" value="ECO:0007669"/>
    <property type="project" value="UniProtKB-UniRule"/>
</dbReference>
<dbReference type="PROSITE" id="PS50089">
    <property type="entry name" value="ZF_RING_2"/>
    <property type="match status" value="1"/>
</dbReference>
<evidence type="ECO:0000256" key="3">
    <source>
        <dbReference type="ARBA" id="ARBA00004906"/>
    </source>
</evidence>
<feature type="coiled-coil region" evidence="15">
    <location>
        <begin position="16"/>
        <end position="43"/>
    </location>
</feature>
<evidence type="ECO:0000256" key="13">
    <source>
        <dbReference type="PROSITE-ProRule" id="PRU00175"/>
    </source>
</evidence>
<keyword evidence="9 14" id="KW-0862">Zinc</keyword>
<evidence type="ECO:0000256" key="5">
    <source>
        <dbReference type="ARBA" id="ARBA00022679"/>
    </source>
</evidence>
<keyword evidence="10 14" id="KW-0156">Chromatin regulator</keyword>
<evidence type="ECO:0000256" key="11">
    <source>
        <dbReference type="ARBA" id="ARBA00023054"/>
    </source>
</evidence>
<feature type="domain" description="RING-type" evidence="16">
    <location>
        <begin position="790"/>
        <end position="828"/>
    </location>
</feature>
<dbReference type="CDD" id="cd16499">
    <property type="entry name" value="RING-HC_Bre1-like"/>
    <property type="match status" value="1"/>
</dbReference>
<dbReference type="InterPro" id="IPR017907">
    <property type="entry name" value="Znf_RING_CS"/>
</dbReference>
<dbReference type="InterPro" id="IPR018957">
    <property type="entry name" value="Znf_C3HC4_RING-type"/>
</dbReference>
<dbReference type="InterPro" id="IPR001841">
    <property type="entry name" value="Znf_RING"/>
</dbReference>
<dbReference type="PROSITE" id="PS00518">
    <property type="entry name" value="ZF_RING_1"/>
    <property type="match status" value="1"/>
</dbReference>
<sequence length="842" mass="96649">MDTLVKLDTAVLQHQNQKLSQKLEVQKIEIAGLEDKIAKKREKQAPYDSTLELVQISWKELVDELDTRTLRLKDLAVHLKDLTDCKQPLTEEDDSSPAGNEAFLNALLQVHENDGTSEGKKIDDDKTIDVVSNAIAALDGLWLIKDRLYTTLLKSLSDDGSIPGESSHDLLMEVKTLRHAVNELHVKHRTFAGVLQSRGDTDAKNEAELKRVRGELQKTIADLEESNRKLAILKEEKEVTKGTFFPVLSIVNKPVAGDRVRDKQKDMQEMESTLKELLDQSSFRLFELNHLHQERIEILKELSNLQNMLKNVKCICSSPAYVLVKEQLAKTKADLAQYQSMYTKVQVEKDNLSWKEKEMSLKNDILDVLHHSSAVADSRIKELEMEIKKHKHERNLIEMRLEEASREPGRKEIISEFKALVSSFPEEMGSMQNLLSKYKETAANVHSLRADVQSLSNILNQKVNELEKLSALSAAQETEMLQLQTVVQDLKESDMELDLFLEMFRCESPFTRDVLEARDSEYKAWASVQKLKTSLNEHILESRVKTAIEAEAQSQQKLAATEAEIAELRQKLESSKREKSSFSESLKSKHEETEAYLSEIETIGQAYDDMQTQNQQLLQQITERDEYNIKLVIDGIKARQQQDSSTSENQSLEKTIQETNALCSFYELKTAKIDDQLRGCSEQAQRLAEDRVQNRAALESAQTRLIDVRKASQQQREALEELQSKVDKSRIHLSDLQIDLEKERFERKRAEEEVEAIRRKITRLRSEIEGSSVIQKHRQMLKKYKEILNCGVCHDRRKEVVVTKCYHLFCNPCVLKLIESRNRKCPFCATTFTANDVKPVYI</sequence>
<dbReference type="GO" id="GO:0061630">
    <property type="term" value="F:ubiquitin protein ligase activity"/>
    <property type="evidence" value="ECO:0007669"/>
    <property type="project" value="UniProtKB-EC"/>
</dbReference>
<feature type="coiled-coil region" evidence="15">
    <location>
        <begin position="705"/>
        <end position="767"/>
    </location>
</feature>
<dbReference type="GO" id="GO:0005634">
    <property type="term" value="C:nucleus"/>
    <property type="evidence" value="ECO:0007669"/>
    <property type="project" value="UniProtKB-SubCell"/>
</dbReference>
<dbReference type="InterPro" id="IPR013083">
    <property type="entry name" value="Znf_RING/FYVE/PHD"/>
</dbReference>
<organism evidence="17 18">
    <name type="scientific">Cuscuta campestris</name>
    <dbReference type="NCBI Taxonomy" id="132261"/>
    <lineage>
        <taxon>Eukaryota</taxon>
        <taxon>Viridiplantae</taxon>
        <taxon>Streptophyta</taxon>
        <taxon>Embryophyta</taxon>
        <taxon>Tracheophyta</taxon>
        <taxon>Spermatophyta</taxon>
        <taxon>Magnoliopsida</taxon>
        <taxon>eudicotyledons</taxon>
        <taxon>Gunneridae</taxon>
        <taxon>Pentapetalae</taxon>
        <taxon>asterids</taxon>
        <taxon>lamiids</taxon>
        <taxon>Solanales</taxon>
        <taxon>Convolvulaceae</taxon>
        <taxon>Cuscuteae</taxon>
        <taxon>Cuscuta</taxon>
        <taxon>Cuscuta subgen. Grammica</taxon>
        <taxon>Cuscuta sect. Cleistogrammica</taxon>
    </lineage>
</organism>
<evidence type="ECO:0000256" key="6">
    <source>
        <dbReference type="ARBA" id="ARBA00022723"/>
    </source>
</evidence>
<dbReference type="InterPro" id="IPR013956">
    <property type="entry name" value="E3_ubiquit_lig_Bre1"/>
</dbReference>
<dbReference type="AlphaFoldDB" id="A0A484KW17"/>
<dbReference type="Pfam" id="PF00097">
    <property type="entry name" value="zf-C3HC4"/>
    <property type="match status" value="1"/>
</dbReference>
<keyword evidence="8 14" id="KW-0833">Ubl conjugation pathway</keyword>
<reference evidence="17 18" key="1">
    <citation type="submission" date="2018-04" db="EMBL/GenBank/DDBJ databases">
        <authorList>
            <person name="Vogel A."/>
        </authorList>
    </citation>
    <scope>NUCLEOTIDE SEQUENCE [LARGE SCALE GENOMIC DNA]</scope>
</reference>
<dbReference type="Proteomes" id="UP000595140">
    <property type="component" value="Unassembled WGS sequence"/>
</dbReference>
<evidence type="ECO:0000256" key="4">
    <source>
        <dbReference type="ARBA" id="ARBA00005555"/>
    </source>
</evidence>
<comment type="subcellular location">
    <subcellularLocation>
        <location evidence="2 14">Nucleus</location>
    </subcellularLocation>
</comment>
<keyword evidence="5 14" id="KW-0808">Transferase</keyword>
<dbReference type="PANTHER" id="PTHR23163:SF0">
    <property type="entry name" value="E3 UBIQUITIN-PROTEIN LIGASE BRE1"/>
    <property type="match status" value="1"/>
</dbReference>
<accession>A0A484KW17</accession>
<evidence type="ECO:0000313" key="17">
    <source>
        <dbReference type="EMBL" id="VFQ69530.1"/>
    </source>
</evidence>